<dbReference type="EMBL" id="CAJPDS010000002">
    <property type="protein sequence ID" value="CAF9904038.1"/>
    <property type="molecule type" value="Genomic_DNA"/>
</dbReference>
<name>A0A8H3EF34_9LECA</name>
<feature type="region of interest" description="Disordered" evidence="1">
    <location>
        <begin position="32"/>
        <end position="63"/>
    </location>
</feature>
<comment type="caution">
    <text evidence="2">The sequence shown here is derived from an EMBL/GenBank/DDBJ whole genome shotgun (WGS) entry which is preliminary data.</text>
</comment>
<evidence type="ECO:0000313" key="3">
    <source>
        <dbReference type="Proteomes" id="UP000664521"/>
    </source>
</evidence>
<dbReference type="GO" id="GO:0006950">
    <property type="term" value="P:response to stress"/>
    <property type="evidence" value="ECO:0007669"/>
    <property type="project" value="UniProtKB-ARBA"/>
</dbReference>
<proteinExistence type="predicted"/>
<reference evidence="2" key="1">
    <citation type="submission" date="2021-03" db="EMBL/GenBank/DDBJ databases">
        <authorList>
            <person name="Tagirdzhanova G."/>
        </authorList>
    </citation>
    <scope>NUCLEOTIDE SEQUENCE</scope>
</reference>
<organism evidence="2 3">
    <name type="scientific">Heterodermia speciosa</name>
    <dbReference type="NCBI Taxonomy" id="116794"/>
    <lineage>
        <taxon>Eukaryota</taxon>
        <taxon>Fungi</taxon>
        <taxon>Dikarya</taxon>
        <taxon>Ascomycota</taxon>
        <taxon>Pezizomycotina</taxon>
        <taxon>Lecanoromycetes</taxon>
        <taxon>OSLEUM clade</taxon>
        <taxon>Lecanoromycetidae</taxon>
        <taxon>Caliciales</taxon>
        <taxon>Physciaceae</taxon>
        <taxon>Heterodermia</taxon>
    </lineage>
</organism>
<gene>
    <name evidence="2" type="ORF">HETSPECPRED_003328</name>
</gene>
<evidence type="ECO:0008006" key="4">
    <source>
        <dbReference type="Google" id="ProtNLM"/>
    </source>
</evidence>
<dbReference type="OrthoDB" id="860at2759"/>
<sequence>MFRALPPPYRGHRCHRGHHAYRRRARPVERPPIRLCPAPWESRSRQPEGSWVQDDEPQPSQGELENLRDKTAAPAKSNLQLETNEAFGLAYQALNDVKITHVPCLDAEKRHVYNPKYLPLMVFNELDKLLFRSVLKGNVFLVIADLPPGILARTSRLGLHDCPRISIKLSPFIWREGRNFVFGTVLHQMIHAYYLQCCGFRSEGVTSRGHDLRHGPEFEALSQTIRQHFLPGENMLWKAETFPTEPLQFPSRYARPKPGVSDCYSLRNRIDKTKAEQWRMSALALTYSKDAVRQANDGLQAMQNPVQQYTSPKVQHIMLHFQGNYVPIENPRISHVEALSKSPCFENGLLDFPLPFDGKDFQILREFLTINDYAPNLHETLHQTAAKSKATVHLASDRTYSLPYISNITRSNPDSPAYLLNSIRSYNLAKHLDFEPLATNALHRMHVLPFTYEDPIVLLEHIYQPRTPPISPTADIRLWARTWLSLQLPACFDEFASFYKSNLGVLVLNPSFKQRFHSLQERSLHLTEDVAEVQRDLASRSLSPDARMAIPQTYWTATANTSGVPAYANTPSWAAGAANWPQSATSSAYGESIQHVADRLAQASL</sequence>
<evidence type="ECO:0000313" key="2">
    <source>
        <dbReference type="EMBL" id="CAF9904038.1"/>
    </source>
</evidence>
<accession>A0A8H3EF34</accession>
<keyword evidence="3" id="KW-1185">Reference proteome</keyword>
<dbReference type="AlphaFoldDB" id="A0A8H3EF34"/>
<evidence type="ECO:0000256" key="1">
    <source>
        <dbReference type="SAM" id="MobiDB-lite"/>
    </source>
</evidence>
<dbReference type="Proteomes" id="UP000664521">
    <property type="component" value="Unassembled WGS sequence"/>
</dbReference>
<protein>
    <recommendedName>
        <fullName evidence="4">SprT-like domain-containing protein</fullName>
    </recommendedName>
</protein>